<protein>
    <submittedName>
        <fullName evidence="3">Uncharacterized protein</fullName>
    </submittedName>
</protein>
<feature type="compositionally biased region" description="Low complexity" evidence="1">
    <location>
        <begin position="75"/>
        <end position="91"/>
    </location>
</feature>
<reference evidence="3 4" key="1">
    <citation type="submission" date="2019-02" db="EMBL/GenBank/DDBJ databases">
        <title>Genomic Encyclopedia of Type Strains, Phase IV (KMG-IV): sequencing the most valuable type-strain genomes for metagenomic binning, comparative biology and taxonomic classification.</title>
        <authorList>
            <person name="Goeker M."/>
        </authorList>
    </citation>
    <scope>NUCLEOTIDE SEQUENCE [LARGE SCALE GENOMIC DNA]</scope>
    <source>
        <strain evidence="3 4">DSM 10617</strain>
    </source>
</reference>
<comment type="caution">
    <text evidence="3">The sequence shown here is derived from an EMBL/GenBank/DDBJ whole genome shotgun (WGS) entry which is preliminary data.</text>
</comment>
<accession>A0A4Q7LE38</accession>
<feature type="transmembrane region" description="Helical" evidence="2">
    <location>
        <begin position="45"/>
        <end position="65"/>
    </location>
</feature>
<name>A0A4Q7LE38_9BURK</name>
<dbReference type="AlphaFoldDB" id="A0A4Q7LE38"/>
<proteinExistence type="predicted"/>
<feature type="transmembrane region" description="Helical" evidence="2">
    <location>
        <begin position="12"/>
        <end position="33"/>
    </location>
</feature>
<sequence length="97" mass="9655">MDTQIKNALGEGLVDALGFVGGALAGGLLARWLGFDFLTNTTWDAKAMGGIALVGLGAGLGKAAARKLLKRETVADAAAPASKASAKSAKAGKTGKR</sequence>
<gene>
    <name evidence="3" type="ORF">EV685_3464</name>
</gene>
<feature type="region of interest" description="Disordered" evidence="1">
    <location>
        <begin position="75"/>
        <end position="97"/>
    </location>
</feature>
<evidence type="ECO:0000256" key="1">
    <source>
        <dbReference type="SAM" id="MobiDB-lite"/>
    </source>
</evidence>
<keyword evidence="2" id="KW-0472">Membrane</keyword>
<organism evidence="3 4">
    <name type="scientific">Sphaerotilus mobilis</name>
    <dbReference type="NCBI Taxonomy" id="47994"/>
    <lineage>
        <taxon>Bacteria</taxon>
        <taxon>Pseudomonadati</taxon>
        <taxon>Pseudomonadota</taxon>
        <taxon>Betaproteobacteria</taxon>
        <taxon>Burkholderiales</taxon>
        <taxon>Sphaerotilaceae</taxon>
        <taxon>Sphaerotilus</taxon>
    </lineage>
</organism>
<evidence type="ECO:0000313" key="4">
    <source>
        <dbReference type="Proteomes" id="UP000293433"/>
    </source>
</evidence>
<keyword evidence="4" id="KW-1185">Reference proteome</keyword>
<evidence type="ECO:0000256" key="2">
    <source>
        <dbReference type="SAM" id="Phobius"/>
    </source>
</evidence>
<evidence type="ECO:0000313" key="3">
    <source>
        <dbReference type="EMBL" id="RZS52272.1"/>
    </source>
</evidence>
<dbReference type="RefSeq" id="WP_207224857.1">
    <property type="nucleotide sequence ID" value="NZ_SGWV01000011.1"/>
</dbReference>
<keyword evidence="2" id="KW-1133">Transmembrane helix</keyword>
<dbReference type="Proteomes" id="UP000293433">
    <property type="component" value="Unassembled WGS sequence"/>
</dbReference>
<keyword evidence="2" id="KW-0812">Transmembrane</keyword>
<dbReference type="EMBL" id="SGWV01000011">
    <property type="protein sequence ID" value="RZS52272.1"/>
    <property type="molecule type" value="Genomic_DNA"/>
</dbReference>